<evidence type="ECO:0000256" key="1">
    <source>
        <dbReference type="SAM" id="MobiDB-lite"/>
    </source>
</evidence>
<dbReference type="CDD" id="cd00048">
    <property type="entry name" value="DSRM_SF"/>
    <property type="match status" value="1"/>
</dbReference>
<feature type="region of interest" description="Disordered" evidence="1">
    <location>
        <begin position="1"/>
        <end position="53"/>
    </location>
</feature>
<comment type="caution">
    <text evidence="2">The sequence shown here is derived from an EMBL/GenBank/DDBJ whole genome shotgun (WGS) entry which is preliminary data.</text>
</comment>
<keyword evidence="3" id="KW-1185">Reference proteome</keyword>
<dbReference type="AlphaFoldDB" id="A0A9W8NF27"/>
<protein>
    <submittedName>
        <fullName evidence="2">Uncharacterized protein</fullName>
    </submittedName>
</protein>
<dbReference type="EMBL" id="JANPWZ010000799">
    <property type="protein sequence ID" value="KAJ3572013.1"/>
    <property type="molecule type" value="Genomic_DNA"/>
</dbReference>
<feature type="compositionally biased region" description="Basic and acidic residues" evidence="1">
    <location>
        <begin position="464"/>
        <end position="474"/>
    </location>
</feature>
<feature type="region of interest" description="Disordered" evidence="1">
    <location>
        <begin position="198"/>
        <end position="224"/>
    </location>
</feature>
<name>A0A9W8NF27_9PEZI</name>
<proteinExistence type="predicted"/>
<evidence type="ECO:0000313" key="2">
    <source>
        <dbReference type="EMBL" id="KAJ3572013.1"/>
    </source>
</evidence>
<feature type="compositionally biased region" description="Basic and acidic residues" evidence="1">
    <location>
        <begin position="215"/>
        <end position="224"/>
    </location>
</feature>
<evidence type="ECO:0000313" key="3">
    <source>
        <dbReference type="Proteomes" id="UP001148614"/>
    </source>
</evidence>
<feature type="region of interest" description="Disordered" evidence="1">
    <location>
        <begin position="423"/>
        <end position="474"/>
    </location>
</feature>
<dbReference type="Proteomes" id="UP001148614">
    <property type="component" value="Unassembled WGS sequence"/>
</dbReference>
<reference evidence="2" key="1">
    <citation type="submission" date="2022-07" db="EMBL/GenBank/DDBJ databases">
        <title>Genome Sequence of Xylaria arbuscula.</title>
        <authorList>
            <person name="Buettner E."/>
        </authorList>
    </citation>
    <scope>NUCLEOTIDE SEQUENCE</scope>
    <source>
        <strain evidence="2">VT107</strain>
    </source>
</reference>
<sequence>MGHERDAHGSISGAHAANAVTGADAGRGSVPPGLGLSATSSFVPSGNPQTTVSEGLTTAMETTKAPIPSTQPGLQALVPQTIQTAQPVFPSITPFTIPTSSPLNSSNRNYNSSPLLRGPIPQKGSGQDRFRQQLLKENDYSPSAAADRSKSCIMPTYIALERPAVKHTLFSLNTTTPTCPSTQGTEPALVAPSAIKRGMSPEPKMTVKEPATTEPKVKSEDDRSRYVVQHSSLATARLSAQCQLRHFNPKWKETSGPTGFRCSVELQNKVIHGDRTYPTAYDAKQAVAEKALVHVRRLPCQDPPQKVAAKLRNGEQTDRSVDANRLGRAQAKREPAGNASYAGSHGQYTYTMPVGAGAGAYSWPAYNYNDHRALLQQIQTLLGGTAPSPAVLSDPVAAQAFLQGLALGTSICAATSAYDPYRGPQVRPIPALSGEYNRPYEARERSPAPNTARTYRSRSPRRRTSQDESSRRSY</sequence>
<feature type="compositionally biased region" description="Polar residues" evidence="1">
    <location>
        <begin position="37"/>
        <end position="53"/>
    </location>
</feature>
<feature type="region of interest" description="Disordered" evidence="1">
    <location>
        <begin position="96"/>
        <end position="128"/>
    </location>
</feature>
<feature type="compositionally biased region" description="Polar residues" evidence="1">
    <location>
        <begin position="96"/>
        <end position="114"/>
    </location>
</feature>
<gene>
    <name evidence="2" type="ORF">NPX13_g5188</name>
</gene>
<organism evidence="2 3">
    <name type="scientific">Xylaria arbuscula</name>
    <dbReference type="NCBI Taxonomy" id="114810"/>
    <lineage>
        <taxon>Eukaryota</taxon>
        <taxon>Fungi</taxon>
        <taxon>Dikarya</taxon>
        <taxon>Ascomycota</taxon>
        <taxon>Pezizomycotina</taxon>
        <taxon>Sordariomycetes</taxon>
        <taxon>Xylariomycetidae</taxon>
        <taxon>Xylariales</taxon>
        <taxon>Xylariaceae</taxon>
        <taxon>Xylaria</taxon>
    </lineage>
</organism>
<dbReference type="VEuPathDB" id="FungiDB:F4678DRAFT_321144"/>
<accession>A0A9W8NF27</accession>